<organism evidence="4 5">
    <name type="scientific">Mesobacillus foraminis</name>
    <dbReference type="NCBI Taxonomy" id="279826"/>
    <lineage>
        <taxon>Bacteria</taxon>
        <taxon>Bacillati</taxon>
        <taxon>Bacillota</taxon>
        <taxon>Bacilli</taxon>
        <taxon>Bacillales</taxon>
        <taxon>Bacillaceae</taxon>
        <taxon>Mesobacillus</taxon>
    </lineage>
</organism>
<dbReference type="EMBL" id="SLVV01000004">
    <property type="protein sequence ID" value="TCN26244.1"/>
    <property type="molecule type" value="Genomic_DNA"/>
</dbReference>
<dbReference type="AlphaFoldDB" id="A0A4R2BJU0"/>
<evidence type="ECO:0000259" key="3">
    <source>
        <dbReference type="Pfam" id="PF00294"/>
    </source>
</evidence>
<gene>
    <name evidence="4" type="ORF">EV146_104354</name>
</gene>
<dbReference type="SUPFAM" id="SSF53613">
    <property type="entry name" value="Ribokinase-like"/>
    <property type="match status" value="1"/>
</dbReference>
<proteinExistence type="predicted"/>
<comment type="caution">
    <text evidence="4">The sequence shown here is derived from an EMBL/GenBank/DDBJ whole genome shotgun (WGS) entry which is preliminary data.</text>
</comment>
<reference evidence="4 5" key="1">
    <citation type="journal article" date="2015" name="Stand. Genomic Sci.">
        <title>Genomic Encyclopedia of Bacterial and Archaeal Type Strains, Phase III: the genomes of soil and plant-associated and newly described type strains.</title>
        <authorList>
            <person name="Whitman W.B."/>
            <person name="Woyke T."/>
            <person name="Klenk H.P."/>
            <person name="Zhou Y."/>
            <person name="Lilburn T.G."/>
            <person name="Beck B.J."/>
            <person name="De Vos P."/>
            <person name="Vandamme P."/>
            <person name="Eisen J.A."/>
            <person name="Garrity G."/>
            <person name="Hugenholtz P."/>
            <person name="Kyrpides N.C."/>
        </authorList>
    </citation>
    <scope>NUCLEOTIDE SEQUENCE [LARGE SCALE GENOMIC DNA]</scope>
    <source>
        <strain evidence="4 5">CV53</strain>
    </source>
</reference>
<dbReference type="Gene3D" id="3.40.1190.20">
    <property type="match status" value="1"/>
</dbReference>
<evidence type="ECO:0000256" key="1">
    <source>
        <dbReference type="ARBA" id="ARBA00022679"/>
    </source>
</evidence>
<dbReference type="GO" id="GO:0016301">
    <property type="term" value="F:kinase activity"/>
    <property type="evidence" value="ECO:0007669"/>
    <property type="project" value="UniProtKB-KW"/>
</dbReference>
<dbReference type="InterPro" id="IPR002173">
    <property type="entry name" value="Carboh/pur_kinase_PfkB_CS"/>
</dbReference>
<feature type="domain" description="Carbohydrate kinase PfkB" evidence="3">
    <location>
        <begin position="13"/>
        <end position="135"/>
    </location>
</feature>
<dbReference type="Pfam" id="PF00294">
    <property type="entry name" value="PfkB"/>
    <property type="match status" value="2"/>
</dbReference>
<feature type="domain" description="Carbohydrate kinase PfkB" evidence="3">
    <location>
        <begin position="166"/>
        <end position="264"/>
    </location>
</feature>
<evidence type="ECO:0000313" key="5">
    <source>
        <dbReference type="Proteomes" id="UP000295689"/>
    </source>
</evidence>
<keyword evidence="2 4" id="KW-0418">Kinase</keyword>
<dbReference type="PANTHER" id="PTHR10584">
    <property type="entry name" value="SUGAR KINASE"/>
    <property type="match status" value="1"/>
</dbReference>
<protein>
    <submittedName>
        <fullName evidence="4">Fructoselysine 6-kinase</fullName>
    </submittedName>
</protein>
<keyword evidence="1" id="KW-0808">Transferase</keyword>
<sequence>MKLIAIGDNVVDIYKDRNEMFPGGNALNVAVLSKQSGAEKTAFIGIVGNDTEGDHIVDTLKAMEIDISKIRRAVGESGKAYVDLNDDGDRVFISSNKGGIQSRLKLKLTEDDYHYIGGFDILHTSIYSSLDDELPTLKKMIPLSYDFSNHFTDEILGKVCPHLTFAFLSGSHLSPEEIDELFLRIHSLGTPFVLVTRGGEGVSASIKSEVFTQGIVEANVVDTLGAGDSFIAAFLTNYLQQFPVKESLRMAADRAARTCEVHGAFGYGKQLIP</sequence>
<evidence type="ECO:0000256" key="2">
    <source>
        <dbReference type="ARBA" id="ARBA00022777"/>
    </source>
</evidence>
<dbReference type="PROSITE" id="PS00584">
    <property type="entry name" value="PFKB_KINASES_2"/>
    <property type="match status" value="1"/>
</dbReference>
<accession>A0A4R2BJU0</accession>
<dbReference type="InterPro" id="IPR029056">
    <property type="entry name" value="Ribokinase-like"/>
</dbReference>
<dbReference type="InterPro" id="IPR011611">
    <property type="entry name" value="PfkB_dom"/>
</dbReference>
<name>A0A4R2BJU0_9BACI</name>
<keyword evidence="5" id="KW-1185">Reference proteome</keyword>
<evidence type="ECO:0000313" key="4">
    <source>
        <dbReference type="EMBL" id="TCN26244.1"/>
    </source>
</evidence>
<dbReference type="PANTHER" id="PTHR10584:SF166">
    <property type="entry name" value="RIBOKINASE"/>
    <property type="match status" value="1"/>
</dbReference>
<dbReference type="Proteomes" id="UP000295689">
    <property type="component" value="Unassembled WGS sequence"/>
</dbReference>
<dbReference type="RefSeq" id="WP_132004600.1">
    <property type="nucleotide sequence ID" value="NZ_JABUHM010000015.1"/>
</dbReference>